<dbReference type="InterPro" id="IPR017045">
    <property type="entry name" value="Malt_Pase/Glycosyl_Hdrlase"/>
</dbReference>
<dbReference type="Gene3D" id="1.50.10.10">
    <property type="match status" value="1"/>
</dbReference>
<dbReference type="InterPro" id="IPR008928">
    <property type="entry name" value="6-hairpin_glycosidase_sf"/>
</dbReference>
<keyword evidence="3 9" id="KW-0808">Transferase</keyword>
<organism evidence="9 10">
    <name type="scientific">Hungatella hathewayi</name>
    <dbReference type="NCBI Taxonomy" id="154046"/>
    <lineage>
        <taxon>Bacteria</taxon>
        <taxon>Bacillati</taxon>
        <taxon>Bacillota</taxon>
        <taxon>Clostridia</taxon>
        <taxon>Lachnospirales</taxon>
        <taxon>Lachnospiraceae</taxon>
        <taxon>Hungatella</taxon>
    </lineage>
</organism>
<feature type="domain" description="Glycoside hydrolase family 65 C-terminal" evidence="7">
    <location>
        <begin position="722"/>
        <end position="783"/>
    </location>
</feature>
<dbReference type="PANTHER" id="PTHR11051:SF8">
    <property type="entry name" value="PROTEIN-GLUCOSYLGALACTOSYLHYDROXYLYSINE GLUCOSIDASE"/>
    <property type="match status" value="1"/>
</dbReference>
<dbReference type="Gene3D" id="2.70.98.40">
    <property type="entry name" value="Glycoside hydrolase, family 65, N-terminal domain"/>
    <property type="match status" value="1"/>
</dbReference>
<dbReference type="Proteomes" id="UP000095651">
    <property type="component" value="Unassembled WGS sequence"/>
</dbReference>
<gene>
    <name evidence="9" type="primary">kojP_1</name>
    <name evidence="9" type="ORF">ERS852407_00341</name>
</gene>
<evidence type="ECO:0000256" key="4">
    <source>
        <dbReference type="PIRSR" id="PIRSR036289-50"/>
    </source>
</evidence>
<accession>A0A173XCR3</accession>
<dbReference type="InterPro" id="IPR012341">
    <property type="entry name" value="6hp_glycosidase-like_sf"/>
</dbReference>
<dbReference type="Pfam" id="PF03633">
    <property type="entry name" value="Glyco_hydro_65C"/>
    <property type="match status" value="1"/>
</dbReference>
<dbReference type="GO" id="GO:0030246">
    <property type="term" value="F:carbohydrate binding"/>
    <property type="evidence" value="ECO:0007669"/>
    <property type="project" value="InterPro"/>
</dbReference>
<dbReference type="InterPro" id="IPR037018">
    <property type="entry name" value="GH65_N"/>
</dbReference>
<dbReference type="InterPro" id="IPR005194">
    <property type="entry name" value="Glyco_hydro_65_C"/>
</dbReference>
<dbReference type="PIRSF" id="PIRSF036289">
    <property type="entry name" value="Glycosyl_hydrolase_malt_phosph"/>
    <property type="match status" value="1"/>
</dbReference>
<feature type="active site" description="Proton donor" evidence="4">
    <location>
        <position position="512"/>
    </location>
</feature>
<dbReference type="Pfam" id="PF03632">
    <property type="entry name" value="Glyco_hydro_65m"/>
    <property type="match status" value="1"/>
</dbReference>
<sequence length="801" mass="91869">MEQYREPIYPIEPWDVTETEYNPQNNYRNETTFALSNGYIGTRGTYEEAYDFPATEGLEGNFINGFYESEDIRYGEWNFGFPDKSQSLLNLPDVKAVRLYLDDEMLDMREGAVTEYSRALHMKEGTVTREFVWTSPKGRSVKVELERFVSFTDKNLMAMRYRVTALNFSGTIRFVSELNGNVENHTRVTNPLVDYGPFGRRLVPEALEAGDDGLFYQGHTLKSGLTMACGATHTLSQVVPLPEGHKLTGYPAENYSVFFKTGEYTADADYQIKIAEQETVCLEKFIVYTSDLDMAKDDLHEFVLCKLKSTQKEGYDSLSASHKNYVHDFWKNADVTVDGDDALQQGIRFNLFHIMQAAGRDGKTGMGAKGLTGEGYEGHYFWDTEMYVMPVFIYTAPDIAKKLLDYRFNTLDIARDRARVLGHQTGALYPWRTINGEEASTYFPLGTAQYHINADIAYAFWLYVTVTGDMEYLKDCAAEVLCETARVWADVGSFAECKGNRYCICAVTGPDEYNAIVDNNFYTNLMARENLRNALEALELLKKHEPAACQQLIEKLGLTGDETVYWQRIIDNMYFPYDEKRQVYPLDDGFMMRKPWDDSKIAPEKRHLLYENFHPLFVYRQRMSKQADAILGMYLHSNLFTEEELKRNYDFYQEVTLHHSSLSTCIFGILACEIGYYEEAYTYFTQSARMDLDDYHNNFYAGIHAANMAGTWQAIVNGFAGLRTNAGYLELHPYLPSQWKGYTFKINYQGSRLEVSVKEDGTQITLEQGNAVSFKLNNTEYHLAKEGDIVHESKTIQSNFL</sequence>
<evidence type="ECO:0000256" key="5">
    <source>
        <dbReference type="PIRSR" id="PIRSR036289-51"/>
    </source>
</evidence>
<feature type="domain" description="Glycoside hydrolase family 65 N-terminal" evidence="8">
    <location>
        <begin position="17"/>
        <end position="290"/>
    </location>
</feature>
<dbReference type="EC" id="2.4.1.230" evidence="9"/>
<dbReference type="GO" id="GO:0033831">
    <property type="term" value="F:kojibiose phosphorylase activity"/>
    <property type="evidence" value="ECO:0007669"/>
    <property type="project" value="UniProtKB-EC"/>
</dbReference>
<keyword evidence="9" id="KW-0378">Hydrolase</keyword>
<evidence type="ECO:0000256" key="1">
    <source>
        <dbReference type="ARBA" id="ARBA00006768"/>
    </source>
</evidence>
<evidence type="ECO:0000259" key="6">
    <source>
        <dbReference type="Pfam" id="PF03632"/>
    </source>
</evidence>
<dbReference type="InterPro" id="IPR011013">
    <property type="entry name" value="Gal_mutarotase_sf_dom"/>
</dbReference>
<evidence type="ECO:0000313" key="10">
    <source>
        <dbReference type="Proteomes" id="UP000095651"/>
    </source>
</evidence>
<evidence type="ECO:0000256" key="2">
    <source>
        <dbReference type="ARBA" id="ARBA00022676"/>
    </source>
</evidence>
<dbReference type="GO" id="GO:0005975">
    <property type="term" value="P:carbohydrate metabolic process"/>
    <property type="evidence" value="ECO:0007669"/>
    <property type="project" value="InterPro"/>
</dbReference>
<evidence type="ECO:0000256" key="3">
    <source>
        <dbReference type="ARBA" id="ARBA00022679"/>
    </source>
</evidence>
<evidence type="ECO:0000313" key="9">
    <source>
        <dbReference type="EMBL" id="CUN48667.1"/>
    </source>
</evidence>
<name>A0A173XCR3_9FIRM</name>
<dbReference type="SUPFAM" id="SSF74650">
    <property type="entry name" value="Galactose mutarotase-like"/>
    <property type="match status" value="1"/>
</dbReference>
<evidence type="ECO:0000259" key="7">
    <source>
        <dbReference type="Pfam" id="PF03633"/>
    </source>
</evidence>
<dbReference type="InterPro" id="IPR005195">
    <property type="entry name" value="Glyco_hydro_65_M"/>
</dbReference>
<feature type="binding site" evidence="5">
    <location>
        <begin position="625"/>
        <end position="626"/>
    </location>
    <ligand>
        <name>substrate</name>
    </ligand>
</feature>
<comment type="similarity">
    <text evidence="1">Belongs to the glycosyl hydrolase 65 family.</text>
</comment>
<dbReference type="SUPFAM" id="SSF48208">
    <property type="entry name" value="Six-hairpin glycosidases"/>
    <property type="match status" value="1"/>
</dbReference>
<dbReference type="AlphaFoldDB" id="A0A173XCR3"/>
<proteinExistence type="inferred from homology"/>
<feature type="binding site" evidence="5">
    <location>
        <begin position="382"/>
        <end position="383"/>
    </location>
    <ligand>
        <name>substrate</name>
    </ligand>
</feature>
<dbReference type="Pfam" id="PF03636">
    <property type="entry name" value="Glyco_hydro_65N"/>
    <property type="match status" value="1"/>
</dbReference>
<dbReference type="Gene3D" id="2.60.420.10">
    <property type="entry name" value="Maltose phosphorylase, domain 3"/>
    <property type="match status" value="1"/>
</dbReference>
<dbReference type="GO" id="GO:0004553">
    <property type="term" value="F:hydrolase activity, hydrolyzing O-glycosyl compounds"/>
    <property type="evidence" value="ECO:0007669"/>
    <property type="project" value="TreeGrafter"/>
</dbReference>
<dbReference type="EMBL" id="CYZE01000001">
    <property type="protein sequence ID" value="CUN48667.1"/>
    <property type="molecule type" value="Genomic_DNA"/>
</dbReference>
<protein>
    <submittedName>
        <fullName evidence="9">Glycosyl hydrolase</fullName>
        <ecNumber evidence="9">2.4.1.230</ecNumber>
    </submittedName>
</protein>
<dbReference type="PANTHER" id="PTHR11051">
    <property type="entry name" value="GLYCOSYL HYDROLASE-RELATED"/>
    <property type="match status" value="1"/>
</dbReference>
<feature type="domain" description="Glycoside hydrolase family 65 central catalytic" evidence="6">
    <location>
        <begin position="348"/>
        <end position="713"/>
    </location>
</feature>
<dbReference type="InterPro" id="IPR005196">
    <property type="entry name" value="Glyco_hydro_65_N"/>
</dbReference>
<evidence type="ECO:0000259" key="8">
    <source>
        <dbReference type="Pfam" id="PF03636"/>
    </source>
</evidence>
<dbReference type="RefSeq" id="WP_055652750.1">
    <property type="nucleotide sequence ID" value="NZ_CABIXC010000001.1"/>
</dbReference>
<keyword evidence="2 9" id="KW-0328">Glycosyltransferase</keyword>
<reference evidence="9 10" key="1">
    <citation type="submission" date="2015-09" db="EMBL/GenBank/DDBJ databases">
        <authorList>
            <consortium name="Pathogen Informatics"/>
        </authorList>
    </citation>
    <scope>NUCLEOTIDE SEQUENCE [LARGE SCALE GENOMIC DNA]</scope>
    <source>
        <strain evidence="9 10">2789STDY5608850</strain>
    </source>
</reference>